<proteinExistence type="predicted"/>
<name>A0A8J4SKF3_9TREM</name>
<feature type="compositionally biased region" description="Basic and acidic residues" evidence="1">
    <location>
        <begin position="475"/>
        <end position="503"/>
    </location>
</feature>
<feature type="compositionally biased region" description="Basic and acidic residues" evidence="1">
    <location>
        <begin position="76"/>
        <end position="96"/>
    </location>
</feature>
<sequence length="573" mass="65983">MPVSPLDILGDDSFDSLLTDASRKKKKKGRRKGRDIFAELGLNDDLDDPQLNGASFLKPNSATNAAKTVKFSEKVDIKEATSSEPTYEDRENRLDDGNQSAFSECSEDHPLDSLRSSDVNYSSYTEPENFDDRKQENASFVDFGTSHNSFNKMEGDTKADGKKEFTGRAMEYDADQLSSKDSAITDNFIPTTESGTESYYEAREDVKQVAEIKQQQETVNAKNAIKAHPREKSPQRNPLMSGKPPVAAIRKRSNSFNAVILEAKQKSHDVRGIVLTAKEQSELATQRDKTDVAVICNQNRTIPRSSSCQNIRRECLSPAAQVELPANGVTDAATLRMLAYRNWYARNAKSARDNRLSSLRKDVEESKNKREEFEKLQSNDKAFLSWKSQKRAYFREQLRKKKEEEELRKKKNEELDERKKSSGKAFEIWKSKKDEVVSNHLREKKEKEQELAANTLRKEEEKRKNSEKAFLAWKAKKEAEQREQHQSKRQKQTEQEKKREEEARLKLEKATEAYYQWEMRKLAEMGCVILSRETRKTTSVENLRESVTKEHTLERVPWRPPSSRPSINRGLQY</sequence>
<dbReference type="GO" id="GO:0008017">
    <property type="term" value="F:microtubule binding"/>
    <property type="evidence" value="ECO:0007669"/>
    <property type="project" value="TreeGrafter"/>
</dbReference>
<feature type="region of interest" description="Disordered" evidence="1">
    <location>
        <begin position="533"/>
        <end position="573"/>
    </location>
</feature>
<organism evidence="2 3">
    <name type="scientific">Paragonimus heterotremus</name>
    <dbReference type="NCBI Taxonomy" id="100268"/>
    <lineage>
        <taxon>Eukaryota</taxon>
        <taxon>Metazoa</taxon>
        <taxon>Spiralia</taxon>
        <taxon>Lophotrochozoa</taxon>
        <taxon>Platyhelminthes</taxon>
        <taxon>Trematoda</taxon>
        <taxon>Digenea</taxon>
        <taxon>Plagiorchiida</taxon>
        <taxon>Troglotremata</taxon>
        <taxon>Troglotrematidae</taxon>
        <taxon>Paragonimus</taxon>
    </lineage>
</organism>
<gene>
    <name evidence="2" type="ORF">PHET_06260</name>
</gene>
<feature type="region of interest" description="Disordered" evidence="1">
    <location>
        <begin position="76"/>
        <end position="136"/>
    </location>
</feature>
<reference evidence="2" key="1">
    <citation type="submission" date="2019-05" db="EMBL/GenBank/DDBJ databases">
        <title>Annotation for the trematode Paragonimus heterotremus.</title>
        <authorList>
            <person name="Choi Y.-J."/>
        </authorList>
    </citation>
    <scope>NUCLEOTIDE SEQUENCE</scope>
    <source>
        <strain evidence="2">LC</strain>
    </source>
</reference>
<dbReference type="OrthoDB" id="6285146at2759"/>
<dbReference type="GO" id="GO:0090307">
    <property type="term" value="P:mitotic spindle assembly"/>
    <property type="evidence" value="ECO:0007669"/>
    <property type="project" value="TreeGrafter"/>
</dbReference>
<dbReference type="InterPro" id="IPR026106">
    <property type="entry name" value="MAP9"/>
</dbReference>
<dbReference type="GO" id="GO:0000235">
    <property type="term" value="C:astral microtubule"/>
    <property type="evidence" value="ECO:0007669"/>
    <property type="project" value="TreeGrafter"/>
</dbReference>
<feature type="compositionally biased region" description="Polar residues" evidence="1">
    <location>
        <begin position="114"/>
        <end position="126"/>
    </location>
</feature>
<comment type="caution">
    <text evidence="2">The sequence shown here is derived from an EMBL/GenBank/DDBJ whole genome shotgun (WGS) entry which is preliminary data.</text>
</comment>
<feature type="region of interest" description="Disordered" evidence="1">
    <location>
        <begin position="43"/>
        <end position="63"/>
    </location>
</feature>
<dbReference type="GO" id="GO:0000281">
    <property type="term" value="P:mitotic cytokinesis"/>
    <property type="evidence" value="ECO:0007669"/>
    <property type="project" value="InterPro"/>
</dbReference>
<feature type="region of interest" description="Disordered" evidence="1">
    <location>
        <begin position="219"/>
        <end position="245"/>
    </location>
</feature>
<evidence type="ECO:0000313" key="3">
    <source>
        <dbReference type="Proteomes" id="UP000748531"/>
    </source>
</evidence>
<dbReference type="PANTHER" id="PTHR14739:SF9">
    <property type="entry name" value="MICROTUBULE-ASSOCIATED PROTEIN 9"/>
    <property type="match status" value="1"/>
</dbReference>
<evidence type="ECO:0000256" key="1">
    <source>
        <dbReference type="SAM" id="MobiDB-lite"/>
    </source>
</evidence>
<feature type="region of interest" description="Disordered" evidence="1">
    <location>
        <begin position="439"/>
        <end position="503"/>
    </location>
</feature>
<keyword evidence="3" id="KW-1185">Reference proteome</keyword>
<dbReference type="GO" id="GO:1902412">
    <property type="term" value="P:regulation of mitotic cytokinesis"/>
    <property type="evidence" value="ECO:0007669"/>
    <property type="project" value="TreeGrafter"/>
</dbReference>
<dbReference type="Proteomes" id="UP000748531">
    <property type="component" value="Unassembled WGS sequence"/>
</dbReference>
<accession>A0A8J4SKF3</accession>
<feature type="compositionally biased region" description="Basic and acidic residues" evidence="1">
    <location>
        <begin position="439"/>
        <end position="467"/>
    </location>
</feature>
<dbReference type="AlphaFoldDB" id="A0A8J4SKF3"/>
<evidence type="ECO:0000313" key="2">
    <source>
        <dbReference type="EMBL" id="KAF5400383.1"/>
    </source>
</evidence>
<dbReference type="PANTHER" id="PTHR14739">
    <property type="entry name" value="MICROTUBULE-ASSOCIATED PROTEIN 9"/>
    <property type="match status" value="1"/>
</dbReference>
<dbReference type="EMBL" id="LUCH01003238">
    <property type="protein sequence ID" value="KAF5400383.1"/>
    <property type="molecule type" value="Genomic_DNA"/>
</dbReference>
<protein>
    <recommendedName>
        <fullName evidence="4">Microtubule-associated protein 9</fullName>
    </recommendedName>
</protein>
<evidence type="ECO:0008006" key="4">
    <source>
        <dbReference type="Google" id="ProtNLM"/>
    </source>
</evidence>
<feature type="compositionally biased region" description="Basic and acidic residues" evidence="1">
    <location>
        <begin position="533"/>
        <end position="557"/>
    </location>
</feature>